<gene>
    <name evidence="1" type="ordered locus">RBRH_00709</name>
</gene>
<dbReference type="AlphaFoldDB" id="E5AVU8"/>
<protein>
    <submittedName>
        <fullName evidence="1">Uncharacterized protein</fullName>
    </submittedName>
</protein>
<dbReference type="Proteomes" id="UP000007437">
    <property type="component" value="Plasmid pBRH02"/>
</dbReference>
<evidence type="ECO:0000313" key="2">
    <source>
        <dbReference type="Proteomes" id="UP000007437"/>
    </source>
</evidence>
<dbReference type="HOGENOM" id="CLU_3115601_0_0_4"/>
<evidence type="ECO:0000313" key="1">
    <source>
        <dbReference type="EMBL" id="CBW77250.1"/>
    </source>
</evidence>
<keyword evidence="1" id="KW-0614">Plasmid</keyword>
<geneLocation type="plasmid" evidence="1 2">
    <name>pBRH02</name>
</geneLocation>
<organism evidence="1 2">
    <name type="scientific">Mycetohabitans rhizoxinica (strain DSM 19002 / CIP 109453 / HKI 454)</name>
    <name type="common">Paraburkholderia rhizoxinica</name>
    <dbReference type="NCBI Taxonomy" id="882378"/>
    <lineage>
        <taxon>Bacteria</taxon>
        <taxon>Pseudomonadati</taxon>
        <taxon>Pseudomonadota</taxon>
        <taxon>Betaproteobacteria</taxon>
        <taxon>Burkholderiales</taxon>
        <taxon>Burkholderiaceae</taxon>
        <taxon>Mycetohabitans</taxon>
    </lineage>
</organism>
<name>E5AVU8_MYCRK</name>
<sequence length="50" mass="5828">MASYRVRHARACTLRCSEQDSVCLSQRMWHERKNEQVKLDSTHVVAHATT</sequence>
<reference evidence="1 2" key="2">
    <citation type="journal article" date="2011" name="J. Bacteriol.">
        <title>Complete genome sequence of Burkholderia rhizoxinica, an endosymbiont of Rhizopus microsporus.</title>
        <authorList>
            <person name="Lackner G."/>
            <person name="Moebius N."/>
            <person name="Partida-Martinez L."/>
            <person name="Hertweck C."/>
        </authorList>
    </citation>
    <scope>NUCLEOTIDE SEQUENCE [LARGE SCALE GENOMIC DNA]</scope>
    <source>
        <strain evidence="2">DSM 19002 / CIP 109453 / HKI 454</strain>
        <plasmid evidence="1 2">pBRH02</plasmid>
    </source>
</reference>
<proteinExistence type="predicted"/>
<dbReference type="EMBL" id="FR687361">
    <property type="protein sequence ID" value="CBW77250.1"/>
    <property type="molecule type" value="Genomic_DNA"/>
</dbReference>
<accession>E5AVU8</accession>
<reference key="1">
    <citation type="submission" date="2010-09" db="EMBL/GenBank/DDBJ databases">
        <title>Complete genome sequence of Burkholderia rhizoxinica, the endosymbiont of the phytopathogenic fungus Rhizopus microsporus.</title>
        <authorList>
            <person name="Lackner G."/>
            <person name="Moebius N."/>
            <person name="Partida-Martinez L.P."/>
            <person name="Hertweck C."/>
        </authorList>
    </citation>
    <scope>NUCLEOTIDE SEQUENCE</scope>
    <source>
        <strain>HKI 454</strain>
    </source>
</reference>
<dbReference type="KEGG" id="brh:RBRH_00709"/>